<accession>A0ACB8BPA2</accession>
<evidence type="ECO:0000313" key="1">
    <source>
        <dbReference type="EMBL" id="KAH7927326.1"/>
    </source>
</evidence>
<comment type="caution">
    <text evidence="1">The sequence shown here is derived from an EMBL/GenBank/DDBJ whole genome shotgun (WGS) entry which is preliminary data.</text>
</comment>
<dbReference type="Proteomes" id="UP000790709">
    <property type="component" value="Unassembled WGS sequence"/>
</dbReference>
<name>A0ACB8BPA2_9AGAM</name>
<keyword evidence="2" id="KW-1185">Reference proteome</keyword>
<reference evidence="1" key="1">
    <citation type="journal article" date="2021" name="New Phytol.">
        <title>Evolutionary innovations through gain and loss of genes in the ectomycorrhizal Boletales.</title>
        <authorList>
            <person name="Wu G."/>
            <person name="Miyauchi S."/>
            <person name="Morin E."/>
            <person name="Kuo A."/>
            <person name="Drula E."/>
            <person name="Varga T."/>
            <person name="Kohler A."/>
            <person name="Feng B."/>
            <person name="Cao Y."/>
            <person name="Lipzen A."/>
            <person name="Daum C."/>
            <person name="Hundley H."/>
            <person name="Pangilinan J."/>
            <person name="Johnson J."/>
            <person name="Barry K."/>
            <person name="LaButti K."/>
            <person name="Ng V."/>
            <person name="Ahrendt S."/>
            <person name="Min B."/>
            <person name="Choi I.G."/>
            <person name="Park H."/>
            <person name="Plett J.M."/>
            <person name="Magnuson J."/>
            <person name="Spatafora J.W."/>
            <person name="Nagy L.G."/>
            <person name="Henrissat B."/>
            <person name="Grigoriev I.V."/>
            <person name="Yang Z.L."/>
            <person name="Xu J."/>
            <person name="Martin F.M."/>
        </authorList>
    </citation>
    <scope>NUCLEOTIDE SEQUENCE</scope>
    <source>
        <strain evidence="1">KUC20120723A-06</strain>
    </source>
</reference>
<protein>
    <submittedName>
        <fullName evidence="1">Uncharacterized protein</fullName>
    </submittedName>
</protein>
<proteinExistence type="predicted"/>
<organism evidence="1 2">
    <name type="scientific">Leucogyrophana mollusca</name>
    <dbReference type="NCBI Taxonomy" id="85980"/>
    <lineage>
        <taxon>Eukaryota</taxon>
        <taxon>Fungi</taxon>
        <taxon>Dikarya</taxon>
        <taxon>Basidiomycota</taxon>
        <taxon>Agaricomycotina</taxon>
        <taxon>Agaricomycetes</taxon>
        <taxon>Agaricomycetidae</taxon>
        <taxon>Boletales</taxon>
        <taxon>Boletales incertae sedis</taxon>
        <taxon>Leucogyrophana</taxon>
    </lineage>
</organism>
<dbReference type="EMBL" id="MU266368">
    <property type="protein sequence ID" value="KAH7927326.1"/>
    <property type="molecule type" value="Genomic_DNA"/>
</dbReference>
<gene>
    <name evidence="1" type="ORF">BV22DRAFT_1103751</name>
</gene>
<evidence type="ECO:0000313" key="2">
    <source>
        <dbReference type="Proteomes" id="UP000790709"/>
    </source>
</evidence>
<sequence length="193" mass="21207">MAIHPTGRTLALVTAGDSNSHFLRLYDVHRNARKETVEVLLEPYTKGYNFEVNCASFSPDGIFLALGRNDNITDVYDSRNMERGPLYGFFHDDPNRGVPGSESYGVVEAKWVEGRDGRRMGLITGGNDGCIRLWDCGISALEDTNGRTIAKTDFDVAHFALGDPYKGEKALVVGHCGGGVYIFDRLDGAAREQ</sequence>